<comment type="similarity">
    <text evidence="1 5">Belongs to the FliD family.</text>
</comment>
<dbReference type="GO" id="GO:0005576">
    <property type="term" value="C:extracellular region"/>
    <property type="evidence" value="ECO:0007669"/>
    <property type="project" value="UniProtKB-SubCell"/>
</dbReference>
<reference evidence="8 9" key="1">
    <citation type="submission" date="2017-06" db="EMBL/GenBank/DDBJ databases">
        <title>Draft genome sequence of anaerobic fermentative bacterium Anaeromicrobium sediminis DY2726D isolated from West Pacific Ocean sediments.</title>
        <authorList>
            <person name="Zeng X."/>
        </authorList>
    </citation>
    <scope>NUCLEOTIDE SEQUENCE [LARGE SCALE GENOMIC DNA]</scope>
    <source>
        <strain evidence="8 9">DY2726D</strain>
    </source>
</reference>
<sequence length="629" mass="69784">MYIAGATSSSRVTGMVSGMDTDQMVKDLMEVEKQPLDKAYQDKQLTEWTMDAYRDVTMEIKEFEDSYFNYLNSSNNMLSSSTYIIYDTVCSNESAVKVSAGSESVEGNHTMEVLNVATSASLESNSGISKGIEGISVPDFTAAHGKSFEMSVDGTTKTINIDSSINDVVDMQAAIDDAYGAGKIEVSTNPSGALTFEPVADSGIHNIELVSKSDDALEDLGFGSGAILNNRIDTSDTLEEVSLNMETPFTFDSEGNVSFTINGEEFEFHKSTTLDKMMNEINTNSAAGVYFTYDEISDEFKFTATQTGAGNSINITESGSNFMASAKIDDYTSGEDAQVILDGETLTRSDNTFSVSGITYTVLAETTEPVNMSISLDVDSVYENIMSFVDAYNELIDSLHDTVSEEYDRDYPPLTNEEKSQMSDEEIELWEEQAKTGLLSSDPIIEDILRDMRVALYDPVDGVSLTLADIGITTGSYDEYGKLVVDEDKLKESIEDNPQGVMNLFCKESSSHPGTNTARNLDGDEREVRYEEEGLAYRLYDIMEDNVSIYRNANGSKGTLLEKVGMIGDSSEYDNIYYSRIEDYEEEIEELEEKMLDKENYYYEQFAAMEVYLQEMNSQLESIMSMFSE</sequence>
<dbReference type="InterPro" id="IPR040026">
    <property type="entry name" value="FliD"/>
</dbReference>
<evidence type="ECO:0000256" key="4">
    <source>
        <dbReference type="ARBA" id="ARBA00023143"/>
    </source>
</evidence>
<dbReference type="OrthoDB" id="9776025at2"/>
<evidence type="ECO:0000313" key="9">
    <source>
        <dbReference type="Proteomes" id="UP000216024"/>
    </source>
</evidence>
<feature type="domain" description="Flagellar hook-associated protein 2 N-terminal" evidence="6">
    <location>
        <begin position="17"/>
        <end position="119"/>
    </location>
</feature>
<feature type="domain" description="Flagellar hook-associated protein 2 C-terminal" evidence="7">
    <location>
        <begin position="334"/>
        <end position="618"/>
    </location>
</feature>
<dbReference type="GO" id="GO:0071973">
    <property type="term" value="P:bacterial-type flagellum-dependent cell motility"/>
    <property type="evidence" value="ECO:0007669"/>
    <property type="project" value="TreeGrafter"/>
</dbReference>
<accession>A0A267MKK9</accession>
<dbReference type="RefSeq" id="WP_095132372.1">
    <property type="nucleotide sequence ID" value="NZ_NIBG01000004.1"/>
</dbReference>
<keyword evidence="5" id="KW-0964">Secreted</keyword>
<evidence type="ECO:0000259" key="7">
    <source>
        <dbReference type="Pfam" id="PF07195"/>
    </source>
</evidence>
<dbReference type="InterPro" id="IPR010809">
    <property type="entry name" value="FliD_C"/>
</dbReference>
<dbReference type="GO" id="GO:0009424">
    <property type="term" value="C:bacterial-type flagellum hook"/>
    <property type="evidence" value="ECO:0007669"/>
    <property type="project" value="UniProtKB-UniRule"/>
</dbReference>
<name>A0A267MKK9_9FIRM</name>
<comment type="subcellular location">
    <subcellularLocation>
        <location evidence="5">Secreted</location>
    </subcellularLocation>
    <subcellularLocation>
        <location evidence="5">Bacterial flagellum</location>
    </subcellularLocation>
</comment>
<proteinExistence type="inferred from homology"/>
<evidence type="ECO:0000256" key="3">
    <source>
        <dbReference type="ARBA" id="ARBA00023054"/>
    </source>
</evidence>
<comment type="function">
    <text evidence="5">Required for morphogenesis and for the elongation of the flagellar filament by facilitating polymerization of the flagellin monomers at the tip of growing filament. Forms a capping structure, which prevents flagellin subunits (transported through the central channel of the flagellum) from leaking out without polymerization at the distal end.</text>
</comment>
<dbReference type="GO" id="GO:0007155">
    <property type="term" value="P:cell adhesion"/>
    <property type="evidence" value="ECO:0007669"/>
    <property type="project" value="InterPro"/>
</dbReference>
<keyword evidence="9" id="KW-1185">Reference proteome</keyword>
<organism evidence="8 9">
    <name type="scientific">Anaeromicrobium sediminis</name>
    <dbReference type="NCBI Taxonomy" id="1478221"/>
    <lineage>
        <taxon>Bacteria</taxon>
        <taxon>Bacillati</taxon>
        <taxon>Bacillota</taxon>
        <taxon>Clostridia</taxon>
        <taxon>Peptostreptococcales</taxon>
        <taxon>Thermotaleaceae</taxon>
        <taxon>Anaeromicrobium</taxon>
    </lineage>
</organism>
<evidence type="ECO:0000313" key="8">
    <source>
        <dbReference type="EMBL" id="PAB60119.1"/>
    </source>
</evidence>
<keyword evidence="3 5" id="KW-0175">Coiled coil</keyword>
<protein>
    <recommendedName>
        <fullName evidence="5">Flagellar hook-associated protein 2</fullName>
        <shortName evidence="5">HAP2</shortName>
    </recommendedName>
    <alternativeName>
        <fullName evidence="5">Flagellar cap protein</fullName>
    </alternativeName>
</protein>
<dbReference type="Proteomes" id="UP000216024">
    <property type="component" value="Unassembled WGS sequence"/>
</dbReference>
<dbReference type="Pfam" id="PF07195">
    <property type="entry name" value="FliD_C"/>
    <property type="match status" value="1"/>
</dbReference>
<dbReference type="PANTHER" id="PTHR30288">
    <property type="entry name" value="FLAGELLAR CAP/ASSEMBLY PROTEIN FLID"/>
    <property type="match status" value="1"/>
</dbReference>
<dbReference type="Pfam" id="PF02465">
    <property type="entry name" value="FliD_N"/>
    <property type="match status" value="1"/>
</dbReference>
<dbReference type="InterPro" id="IPR003481">
    <property type="entry name" value="FliD_N"/>
</dbReference>
<dbReference type="GO" id="GO:0009421">
    <property type="term" value="C:bacterial-type flagellum filament cap"/>
    <property type="evidence" value="ECO:0007669"/>
    <property type="project" value="InterPro"/>
</dbReference>
<comment type="subunit">
    <text evidence="2 5">Homopentamer.</text>
</comment>
<comment type="caution">
    <text evidence="8">The sequence shown here is derived from an EMBL/GenBank/DDBJ whole genome shotgun (WGS) entry which is preliminary data.</text>
</comment>
<evidence type="ECO:0000256" key="1">
    <source>
        <dbReference type="ARBA" id="ARBA00009764"/>
    </source>
</evidence>
<gene>
    <name evidence="8" type="ORF">CCE28_07040</name>
</gene>
<dbReference type="EMBL" id="NIBG01000004">
    <property type="protein sequence ID" value="PAB60119.1"/>
    <property type="molecule type" value="Genomic_DNA"/>
</dbReference>
<dbReference type="AlphaFoldDB" id="A0A267MKK9"/>
<evidence type="ECO:0000256" key="5">
    <source>
        <dbReference type="RuleBase" id="RU362066"/>
    </source>
</evidence>
<evidence type="ECO:0000256" key="2">
    <source>
        <dbReference type="ARBA" id="ARBA00011255"/>
    </source>
</evidence>
<evidence type="ECO:0000259" key="6">
    <source>
        <dbReference type="Pfam" id="PF02465"/>
    </source>
</evidence>
<keyword evidence="4 5" id="KW-0975">Bacterial flagellum</keyword>
<feature type="coiled-coil region" evidence="5">
    <location>
        <begin position="574"/>
        <end position="601"/>
    </location>
</feature>
<dbReference type="PANTHER" id="PTHR30288:SF0">
    <property type="entry name" value="FLAGELLAR HOOK-ASSOCIATED PROTEIN 2"/>
    <property type="match status" value="1"/>
</dbReference>